<dbReference type="Gene3D" id="1.10.287.70">
    <property type="match status" value="1"/>
</dbReference>
<keyword evidence="2" id="KW-0812">Transmembrane</keyword>
<dbReference type="Pfam" id="PF02254">
    <property type="entry name" value="TrkA_N"/>
    <property type="match status" value="1"/>
</dbReference>
<protein>
    <submittedName>
        <fullName evidence="4">Voltage-gated potassium channel</fullName>
    </submittedName>
</protein>
<evidence type="ECO:0000313" key="4">
    <source>
        <dbReference type="EMBL" id="MDQ0155390.1"/>
    </source>
</evidence>
<keyword evidence="4" id="KW-0813">Transport</keyword>
<keyword evidence="4" id="KW-0407">Ion channel</keyword>
<evidence type="ECO:0000259" key="3">
    <source>
        <dbReference type="PROSITE" id="PS51201"/>
    </source>
</evidence>
<dbReference type="Proteomes" id="UP001231362">
    <property type="component" value="Unassembled WGS sequence"/>
</dbReference>
<dbReference type="InterPro" id="IPR013099">
    <property type="entry name" value="K_chnl_dom"/>
</dbReference>
<evidence type="ECO:0000256" key="1">
    <source>
        <dbReference type="ARBA" id="ARBA00004651"/>
    </source>
</evidence>
<accession>A0ABT9V374</accession>
<dbReference type="InterPro" id="IPR036291">
    <property type="entry name" value="NAD(P)-bd_dom_sf"/>
</dbReference>
<keyword evidence="2" id="KW-1133">Transmembrane helix</keyword>
<dbReference type="GO" id="GO:0034220">
    <property type="term" value="P:monoatomic ion transmembrane transport"/>
    <property type="evidence" value="ECO:0007669"/>
    <property type="project" value="UniProtKB-KW"/>
</dbReference>
<organism evidence="4 5">
    <name type="scientific">Anoxybacillus andreesenii</name>
    <dbReference type="NCBI Taxonomy" id="1325932"/>
    <lineage>
        <taxon>Bacteria</taxon>
        <taxon>Bacillati</taxon>
        <taxon>Bacillota</taxon>
        <taxon>Bacilli</taxon>
        <taxon>Bacillales</taxon>
        <taxon>Anoxybacillaceae</taxon>
        <taxon>Anoxybacillus</taxon>
    </lineage>
</organism>
<proteinExistence type="predicted"/>
<dbReference type="InterPro" id="IPR003148">
    <property type="entry name" value="RCK_N"/>
</dbReference>
<comment type="caution">
    <text evidence="4">The sequence shown here is derived from an EMBL/GenBank/DDBJ whole genome shotgun (WGS) entry which is preliminary data.</text>
</comment>
<dbReference type="EMBL" id="JAUSTU010000006">
    <property type="protein sequence ID" value="MDQ0155390.1"/>
    <property type="molecule type" value="Genomic_DNA"/>
</dbReference>
<feature type="domain" description="RCK N-terminal" evidence="3">
    <location>
        <begin position="113"/>
        <end position="237"/>
    </location>
</feature>
<gene>
    <name evidence="4" type="ORF">J2S07_001695</name>
</gene>
<dbReference type="Gene3D" id="3.40.50.720">
    <property type="entry name" value="NAD(P)-binding Rossmann-like Domain"/>
    <property type="match status" value="1"/>
</dbReference>
<dbReference type="PANTHER" id="PTHR43833">
    <property type="entry name" value="POTASSIUM CHANNEL PROTEIN 2-RELATED-RELATED"/>
    <property type="match status" value="1"/>
</dbReference>
<dbReference type="RefSeq" id="WP_307149952.1">
    <property type="nucleotide sequence ID" value="NZ_JAUSTU010000006.1"/>
</dbReference>
<comment type="subcellular location">
    <subcellularLocation>
        <location evidence="1">Cell membrane</location>
        <topology evidence="1">Multi-pass membrane protein</topology>
    </subcellularLocation>
</comment>
<dbReference type="InterPro" id="IPR050721">
    <property type="entry name" value="Trk_Ktr_HKT_K-transport"/>
</dbReference>
<keyword evidence="2" id="KW-0472">Membrane</keyword>
<feature type="transmembrane region" description="Helical" evidence="2">
    <location>
        <begin position="12"/>
        <end position="36"/>
    </location>
</feature>
<sequence length="333" mass="37263">MPPHLYLNFVRLPLFFRILIIALLIIFTFGFLIYIVEPETFTSPFEGIWWAIITVSTVGYGDIVPKTTLGKLLGMLLVLLGAGFVSTYFVTLASTTVKKQTDILEGKVMFKGKDHFVIVGWNERSRVITEKILKSLYHAPVILIDQSLESNPFSDYRVHFIKGRAHIDETLMKANIYEAKKVIITADQNLDELQADMNSILALLAIKGLNPHAICVVEMLTNEQVPNAQRAGADEIIQSNLISASIMMNCLSATRMAEPLVSLLEQFNGSRFVFRSSISFIGKSFIDTNKLLIEEGSLLFGIKRGVDTIVNPPHPFIIKEEDILLVISKTENS</sequence>
<keyword evidence="5" id="KW-1185">Reference proteome</keyword>
<reference evidence="4 5" key="1">
    <citation type="submission" date="2023-07" db="EMBL/GenBank/DDBJ databases">
        <title>Genomic Encyclopedia of Type Strains, Phase IV (KMG-IV): sequencing the most valuable type-strain genomes for metagenomic binning, comparative biology and taxonomic classification.</title>
        <authorList>
            <person name="Goeker M."/>
        </authorList>
    </citation>
    <scope>NUCLEOTIDE SEQUENCE [LARGE SCALE GENOMIC DNA]</scope>
    <source>
        <strain evidence="4 5">DSM 23948</strain>
    </source>
</reference>
<name>A0ABT9V374_9BACL</name>
<feature type="transmembrane region" description="Helical" evidence="2">
    <location>
        <begin position="48"/>
        <end position="65"/>
    </location>
</feature>
<dbReference type="PROSITE" id="PS51201">
    <property type="entry name" value="RCK_N"/>
    <property type="match status" value="1"/>
</dbReference>
<feature type="transmembrane region" description="Helical" evidence="2">
    <location>
        <begin position="72"/>
        <end position="90"/>
    </location>
</feature>
<dbReference type="SUPFAM" id="SSF81324">
    <property type="entry name" value="Voltage-gated potassium channels"/>
    <property type="match status" value="1"/>
</dbReference>
<evidence type="ECO:0000313" key="5">
    <source>
        <dbReference type="Proteomes" id="UP001231362"/>
    </source>
</evidence>
<dbReference type="Pfam" id="PF07885">
    <property type="entry name" value="Ion_trans_2"/>
    <property type="match status" value="1"/>
</dbReference>
<dbReference type="SUPFAM" id="SSF51735">
    <property type="entry name" value="NAD(P)-binding Rossmann-fold domains"/>
    <property type="match status" value="1"/>
</dbReference>
<evidence type="ECO:0000256" key="2">
    <source>
        <dbReference type="SAM" id="Phobius"/>
    </source>
</evidence>
<keyword evidence="4" id="KW-0406">Ion transport</keyword>
<dbReference type="PANTHER" id="PTHR43833:SF9">
    <property type="entry name" value="POTASSIUM CHANNEL PROTEIN YUGO-RELATED"/>
    <property type="match status" value="1"/>
</dbReference>